<accession>A0A125JTK6</accession>
<name>A0A125JTK6_9BURK</name>
<feature type="transmembrane region" description="Helical" evidence="1">
    <location>
        <begin position="38"/>
        <end position="59"/>
    </location>
</feature>
<evidence type="ECO:0000313" key="3">
    <source>
        <dbReference type="Proteomes" id="UP000065504"/>
    </source>
</evidence>
<reference evidence="2 3" key="1">
    <citation type="submission" date="2015-11" db="EMBL/GenBank/DDBJ databases">
        <title>Expanding the genomic diversity of Burkholderia species for the development of highly accurate diagnostics.</title>
        <authorList>
            <person name="Sahl J."/>
            <person name="Keim P."/>
            <person name="Wagner D."/>
        </authorList>
    </citation>
    <scope>NUCLEOTIDE SEQUENCE [LARGE SCALE GENOMIC DNA]</scope>
    <source>
        <strain evidence="2 3">MSMB782WGS</strain>
    </source>
</reference>
<dbReference type="Proteomes" id="UP000065504">
    <property type="component" value="Unassembled WGS sequence"/>
</dbReference>
<evidence type="ECO:0000256" key="1">
    <source>
        <dbReference type="SAM" id="Phobius"/>
    </source>
</evidence>
<keyword evidence="1" id="KW-1133">Transmembrane helix</keyword>
<dbReference type="EMBL" id="LPLU01000094">
    <property type="protein sequence ID" value="KWK73282.1"/>
    <property type="molecule type" value="Genomic_DNA"/>
</dbReference>
<gene>
    <name evidence="2" type="ORF">WM16_17010</name>
</gene>
<proteinExistence type="predicted"/>
<keyword evidence="1" id="KW-0812">Transmembrane</keyword>
<organism evidence="2 3">
    <name type="scientific">Burkholderia ubonensis</name>
    <dbReference type="NCBI Taxonomy" id="101571"/>
    <lineage>
        <taxon>Bacteria</taxon>
        <taxon>Pseudomonadati</taxon>
        <taxon>Pseudomonadota</taxon>
        <taxon>Betaproteobacteria</taxon>
        <taxon>Burkholderiales</taxon>
        <taxon>Burkholderiaceae</taxon>
        <taxon>Burkholderia</taxon>
        <taxon>Burkholderia cepacia complex</taxon>
    </lineage>
</organism>
<dbReference type="AlphaFoldDB" id="A0A125JTK6"/>
<sequence length="62" mass="6846">MMRFPARSQYIVGKLCQGVIGGGVFRHRDRAHEASMGALQPVTAIFLAAYILLFLSASFNLF</sequence>
<evidence type="ECO:0000313" key="2">
    <source>
        <dbReference type="EMBL" id="KWK73282.1"/>
    </source>
</evidence>
<protein>
    <submittedName>
        <fullName evidence="2">Uncharacterized protein</fullName>
    </submittedName>
</protein>
<comment type="caution">
    <text evidence="2">The sequence shown here is derived from an EMBL/GenBank/DDBJ whole genome shotgun (WGS) entry which is preliminary data.</text>
</comment>
<keyword evidence="1" id="KW-0472">Membrane</keyword>